<gene>
    <name evidence="2" type="ORF">SD71_15695</name>
</gene>
<dbReference type="Proteomes" id="UP000054526">
    <property type="component" value="Unassembled WGS sequence"/>
</dbReference>
<evidence type="ECO:0000259" key="1">
    <source>
        <dbReference type="Pfam" id="PF01261"/>
    </source>
</evidence>
<evidence type="ECO:0000313" key="3">
    <source>
        <dbReference type="Proteomes" id="UP000054526"/>
    </source>
</evidence>
<dbReference type="InterPro" id="IPR036237">
    <property type="entry name" value="Xyl_isomerase-like_sf"/>
</dbReference>
<evidence type="ECO:0000313" key="2">
    <source>
        <dbReference type="EMBL" id="KIL35091.1"/>
    </source>
</evidence>
<reference evidence="2 3" key="1">
    <citation type="submission" date="2014-12" db="EMBL/GenBank/DDBJ databases">
        <title>Draft genome sequence of Cohnella kolymensis strain B-2846.</title>
        <authorList>
            <person name="Karlyshev A.V."/>
            <person name="Kudryashova E.B."/>
        </authorList>
    </citation>
    <scope>NUCLEOTIDE SEQUENCE [LARGE SCALE GENOMIC DNA]</scope>
    <source>
        <strain evidence="2 3">VKM B-2846</strain>
    </source>
</reference>
<dbReference type="SUPFAM" id="SSF51658">
    <property type="entry name" value="Xylose isomerase-like"/>
    <property type="match status" value="1"/>
</dbReference>
<name>A0ABR5A266_9BACL</name>
<sequence length="276" mass="30904">MAKMKYAYNTLVYGDEDIEIGIKRLAGYGYDGVEFVGDTAKHDAGRVKAALNQYNIGASSICAIYNNERDLVSSNKSIRQNAVNYIKECVDFAKSIGAPGISVTPTANMKIKPETDLKTELKWAAEGIREAGLYAGEHGIRLCVEAWNRYETYLINRLEQSLSLVTEIDLPNVGCMGDSYHMNIEEADIAQAYRMVGDKLFYVHFADSNRAAPGRGHIDFKPIAQALVDIKYQGFISMEILPPYADPFGGARHEEFYDQYSKESIDYLKQLFDSID</sequence>
<accession>A0ABR5A266</accession>
<proteinExistence type="predicted"/>
<dbReference type="Pfam" id="PF01261">
    <property type="entry name" value="AP_endonuc_2"/>
    <property type="match status" value="1"/>
</dbReference>
<dbReference type="EMBL" id="JXAL01000024">
    <property type="protein sequence ID" value="KIL35091.1"/>
    <property type="molecule type" value="Genomic_DNA"/>
</dbReference>
<comment type="caution">
    <text evidence="2">The sequence shown here is derived from an EMBL/GenBank/DDBJ whole genome shotgun (WGS) entry which is preliminary data.</text>
</comment>
<organism evidence="2 3">
    <name type="scientific">Cohnella kolymensis</name>
    <dbReference type="NCBI Taxonomy" id="1590652"/>
    <lineage>
        <taxon>Bacteria</taxon>
        <taxon>Bacillati</taxon>
        <taxon>Bacillota</taxon>
        <taxon>Bacilli</taxon>
        <taxon>Bacillales</taxon>
        <taxon>Paenibacillaceae</taxon>
        <taxon>Cohnella</taxon>
    </lineage>
</organism>
<dbReference type="InterPro" id="IPR013022">
    <property type="entry name" value="Xyl_isomerase-like_TIM-brl"/>
</dbReference>
<protein>
    <submittedName>
        <fullName evidence="2">Sugar phosphate isomerase</fullName>
    </submittedName>
</protein>
<dbReference type="GO" id="GO:0016853">
    <property type="term" value="F:isomerase activity"/>
    <property type="evidence" value="ECO:0007669"/>
    <property type="project" value="UniProtKB-KW"/>
</dbReference>
<dbReference type="PANTHER" id="PTHR12110">
    <property type="entry name" value="HYDROXYPYRUVATE ISOMERASE"/>
    <property type="match status" value="1"/>
</dbReference>
<keyword evidence="2" id="KW-0413">Isomerase</keyword>
<dbReference type="Gene3D" id="3.20.20.150">
    <property type="entry name" value="Divalent-metal-dependent TIM barrel enzymes"/>
    <property type="match status" value="1"/>
</dbReference>
<dbReference type="PANTHER" id="PTHR12110:SF21">
    <property type="entry name" value="XYLOSE ISOMERASE-LIKE TIM BARREL DOMAIN-CONTAINING PROTEIN"/>
    <property type="match status" value="1"/>
</dbReference>
<feature type="domain" description="Xylose isomerase-like TIM barrel" evidence="1">
    <location>
        <begin position="23"/>
        <end position="253"/>
    </location>
</feature>
<dbReference type="InterPro" id="IPR050312">
    <property type="entry name" value="IolE/XylAMocC-like"/>
</dbReference>
<keyword evidence="3" id="KW-1185">Reference proteome</keyword>